<dbReference type="RefSeq" id="WP_320499325.1">
    <property type="nucleotide sequence ID" value="NZ_JAXCLX010000001.1"/>
</dbReference>
<dbReference type="PROSITE" id="PS51077">
    <property type="entry name" value="HTH_ICLR"/>
    <property type="match status" value="1"/>
</dbReference>
<dbReference type="Proteomes" id="UP001271769">
    <property type="component" value="Unassembled WGS sequence"/>
</dbReference>
<dbReference type="EMBL" id="JAXCLX010000001">
    <property type="protein sequence ID" value="MDY0870954.1"/>
    <property type="molecule type" value="Genomic_DNA"/>
</dbReference>
<feature type="domain" description="HTH iclR-type" evidence="4">
    <location>
        <begin position="19"/>
        <end position="84"/>
    </location>
</feature>
<dbReference type="Pfam" id="PF09339">
    <property type="entry name" value="HTH_IclR"/>
    <property type="match status" value="1"/>
</dbReference>
<sequence>MREVNNPGKDSAADERYRVQSLGRALDLLELLSKAGRDGGRLTDLANGLGLSKAATYAILQTFYSRGFISAIGEGPTKRYRLGMSLARLGDMAISNIALADMAMPVLRALTREVGLTSRVAILDEGYAVVIGRADAPGAVRFDAALGRRELPHSSAVGKSMLAALPRAQALTILRETGLPRRTPHTITSLTAVQADLDRVVQRGYAVDDEEDTEGVVCIGTCVFDRTGNAVGAISITGLKQNSSEDRQEQLATILIRHADQLSRHMGGLDGRDAWALRRVA</sequence>
<dbReference type="InterPro" id="IPR005471">
    <property type="entry name" value="Tscrpt_reg_IclR_N"/>
</dbReference>
<keyword evidence="2" id="KW-0238">DNA-binding</keyword>
<dbReference type="PANTHER" id="PTHR30136">
    <property type="entry name" value="HELIX-TURN-HELIX TRANSCRIPTIONAL REGULATOR, ICLR FAMILY"/>
    <property type="match status" value="1"/>
</dbReference>
<reference evidence="6 7" key="1">
    <citation type="journal article" date="2013" name="Antonie Van Leeuwenhoek">
        <title>Dongia rigui sp. nov., isolated from freshwater of a large wetland in Korea.</title>
        <authorList>
            <person name="Baik K.S."/>
            <person name="Hwang Y.M."/>
            <person name="Choi J.S."/>
            <person name="Kwon J."/>
            <person name="Seong C.N."/>
        </authorList>
    </citation>
    <scope>NUCLEOTIDE SEQUENCE [LARGE SCALE GENOMIC DNA]</scope>
    <source>
        <strain evidence="6 7">04SU4-P</strain>
    </source>
</reference>
<dbReference type="Pfam" id="PF01614">
    <property type="entry name" value="IclR_C"/>
    <property type="match status" value="1"/>
</dbReference>
<dbReference type="SUPFAM" id="SSF55781">
    <property type="entry name" value="GAF domain-like"/>
    <property type="match status" value="1"/>
</dbReference>
<evidence type="ECO:0000256" key="2">
    <source>
        <dbReference type="ARBA" id="ARBA00023125"/>
    </source>
</evidence>
<accession>A0ABU5DUI0</accession>
<dbReference type="InterPro" id="IPR050707">
    <property type="entry name" value="HTH_MetabolicPath_Reg"/>
</dbReference>
<feature type="domain" description="IclR-ED" evidence="5">
    <location>
        <begin position="85"/>
        <end position="268"/>
    </location>
</feature>
<dbReference type="InterPro" id="IPR014757">
    <property type="entry name" value="Tscrpt_reg_IclR_C"/>
</dbReference>
<gene>
    <name evidence="6" type="ORF">SMD31_03435</name>
</gene>
<proteinExistence type="predicted"/>
<comment type="caution">
    <text evidence="6">The sequence shown here is derived from an EMBL/GenBank/DDBJ whole genome shotgun (WGS) entry which is preliminary data.</text>
</comment>
<evidence type="ECO:0000256" key="3">
    <source>
        <dbReference type="ARBA" id="ARBA00023163"/>
    </source>
</evidence>
<name>A0ABU5DUI0_9PROT</name>
<keyword evidence="3" id="KW-0804">Transcription</keyword>
<dbReference type="InterPro" id="IPR029016">
    <property type="entry name" value="GAF-like_dom_sf"/>
</dbReference>
<dbReference type="SUPFAM" id="SSF46785">
    <property type="entry name" value="Winged helix' DNA-binding domain"/>
    <property type="match status" value="1"/>
</dbReference>
<dbReference type="Gene3D" id="3.30.450.40">
    <property type="match status" value="1"/>
</dbReference>
<evidence type="ECO:0000259" key="4">
    <source>
        <dbReference type="PROSITE" id="PS51077"/>
    </source>
</evidence>
<evidence type="ECO:0000313" key="7">
    <source>
        <dbReference type="Proteomes" id="UP001271769"/>
    </source>
</evidence>
<organism evidence="6 7">
    <name type="scientific">Dongia rigui</name>
    <dbReference type="NCBI Taxonomy" id="940149"/>
    <lineage>
        <taxon>Bacteria</taxon>
        <taxon>Pseudomonadati</taxon>
        <taxon>Pseudomonadota</taxon>
        <taxon>Alphaproteobacteria</taxon>
        <taxon>Rhodospirillales</taxon>
        <taxon>Dongiaceae</taxon>
        <taxon>Dongia</taxon>
    </lineage>
</organism>
<dbReference type="PROSITE" id="PS51078">
    <property type="entry name" value="ICLR_ED"/>
    <property type="match status" value="1"/>
</dbReference>
<dbReference type="InterPro" id="IPR036390">
    <property type="entry name" value="WH_DNA-bd_sf"/>
</dbReference>
<dbReference type="InterPro" id="IPR036388">
    <property type="entry name" value="WH-like_DNA-bd_sf"/>
</dbReference>
<evidence type="ECO:0000259" key="5">
    <source>
        <dbReference type="PROSITE" id="PS51078"/>
    </source>
</evidence>
<keyword evidence="1" id="KW-0805">Transcription regulation</keyword>
<keyword evidence="7" id="KW-1185">Reference proteome</keyword>
<evidence type="ECO:0000313" key="6">
    <source>
        <dbReference type="EMBL" id="MDY0870954.1"/>
    </source>
</evidence>
<evidence type="ECO:0000256" key="1">
    <source>
        <dbReference type="ARBA" id="ARBA00023015"/>
    </source>
</evidence>
<dbReference type="Gene3D" id="1.10.10.10">
    <property type="entry name" value="Winged helix-like DNA-binding domain superfamily/Winged helix DNA-binding domain"/>
    <property type="match status" value="1"/>
</dbReference>
<dbReference type="SMART" id="SM00346">
    <property type="entry name" value="HTH_ICLR"/>
    <property type="match status" value="1"/>
</dbReference>
<dbReference type="PANTHER" id="PTHR30136:SF24">
    <property type="entry name" value="HTH-TYPE TRANSCRIPTIONAL REPRESSOR ALLR"/>
    <property type="match status" value="1"/>
</dbReference>
<protein>
    <submittedName>
        <fullName evidence="6">IclR family transcriptional regulator</fullName>
    </submittedName>
</protein>